<evidence type="ECO:0000313" key="7">
    <source>
        <dbReference type="EMBL" id="KAF2242197.1"/>
    </source>
</evidence>
<evidence type="ECO:0000256" key="4">
    <source>
        <dbReference type="PROSITE-ProRule" id="PRU00134"/>
    </source>
</evidence>
<reference evidence="7" key="1">
    <citation type="journal article" date="2020" name="Stud. Mycol.">
        <title>101 Dothideomycetes genomes: a test case for predicting lifestyles and emergence of pathogens.</title>
        <authorList>
            <person name="Haridas S."/>
            <person name="Albert R."/>
            <person name="Binder M."/>
            <person name="Bloem J."/>
            <person name="Labutti K."/>
            <person name="Salamov A."/>
            <person name="Andreopoulos B."/>
            <person name="Baker S."/>
            <person name="Barry K."/>
            <person name="Bills G."/>
            <person name="Bluhm B."/>
            <person name="Cannon C."/>
            <person name="Castanera R."/>
            <person name="Culley D."/>
            <person name="Daum C."/>
            <person name="Ezra D."/>
            <person name="Gonzalez J."/>
            <person name="Henrissat B."/>
            <person name="Kuo A."/>
            <person name="Liang C."/>
            <person name="Lipzen A."/>
            <person name="Lutzoni F."/>
            <person name="Magnuson J."/>
            <person name="Mondo S."/>
            <person name="Nolan M."/>
            <person name="Ohm R."/>
            <person name="Pangilinan J."/>
            <person name="Park H.-J."/>
            <person name="Ramirez L."/>
            <person name="Alfaro M."/>
            <person name="Sun H."/>
            <person name="Tritt A."/>
            <person name="Yoshinaga Y."/>
            <person name="Zwiers L.-H."/>
            <person name="Turgeon B."/>
            <person name="Goodwin S."/>
            <person name="Spatafora J."/>
            <person name="Crous P."/>
            <person name="Grigoriev I."/>
        </authorList>
    </citation>
    <scope>NUCLEOTIDE SEQUENCE</scope>
    <source>
        <strain evidence="7">CBS 122368</strain>
    </source>
</reference>
<feature type="region of interest" description="Disordered" evidence="5">
    <location>
        <begin position="292"/>
        <end position="321"/>
    </location>
</feature>
<keyword evidence="3" id="KW-0862">Zinc</keyword>
<dbReference type="EMBL" id="ML987208">
    <property type="protein sequence ID" value="KAF2242197.1"/>
    <property type="molecule type" value="Genomic_DNA"/>
</dbReference>
<keyword evidence="8" id="KW-1185">Reference proteome</keyword>
<protein>
    <recommendedName>
        <fullName evidence="6">MYND-type domain-containing protein</fullName>
    </recommendedName>
</protein>
<dbReference type="GeneID" id="54583603"/>
<dbReference type="SUPFAM" id="SSF144232">
    <property type="entry name" value="HIT/MYND zinc finger-like"/>
    <property type="match status" value="1"/>
</dbReference>
<dbReference type="AlphaFoldDB" id="A0A6A6HVW7"/>
<dbReference type="OrthoDB" id="3789521at2759"/>
<organism evidence="7 8">
    <name type="scientific">Trematosphaeria pertusa</name>
    <dbReference type="NCBI Taxonomy" id="390896"/>
    <lineage>
        <taxon>Eukaryota</taxon>
        <taxon>Fungi</taxon>
        <taxon>Dikarya</taxon>
        <taxon>Ascomycota</taxon>
        <taxon>Pezizomycotina</taxon>
        <taxon>Dothideomycetes</taxon>
        <taxon>Pleosporomycetidae</taxon>
        <taxon>Pleosporales</taxon>
        <taxon>Massarineae</taxon>
        <taxon>Trematosphaeriaceae</taxon>
        <taxon>Trematosphaeria</taxon>
    </lineage>
</organism>
<evidence type="ECO:0000259" key="6">
    <source>
        <dbReference type="PROSITE" id="PS50865"/>
    </source>
</evidence>
<gene>
    <name evidence="7" type="ORF">BU26DRAFT_524390</name>
</gene>
<keyword evidence="1" id="KW-0479">Metal-binding</keyword>
<evidence type="ECO:0000256" key="1">
    <source>
        <dbReference type="ARBA" id="ARBA00022723"/>
    </source>
</evidence>
<dbReference type="PROSITE" id="PS01360">
    <property type="entry name" value="ZF_MYND_1"/>
    <property type="match status" value="1"/>
</dbReference>
<dbReference type="PROSITE" id="PS50865">
    <property type="entry name" value="ZF_MYND_2"/>
    <property type="match status" value="1"/>
</dbReference>
<dbReference type="Pfam" id="PF01753">
    <property type="entry name" value="zf-MYND"/>
    <property type="match status" value="1"/>
</dbReference>
<accession>A0A6A6HVW7</accession>
<dbReference type="GO" id="GO:0008270">
    <property type="term" value="F:zinc ion binding"/>
    <property type="evidence" value="ECO:0007669"/>
    <property type="project" value="UniProtKB-KW"/>
</dbReference>
<evidence type="ECO:0000256" key="2">
    <source>
        <dbReference type="ARBA" id="ARBA00022771"/>
    </source>
</evidence>
<dbReference type="RefSeq" id="XP_033677201.1">
    <property type="nucleotide sequence ID" value="XM_033830273.1"/>
</dbReference>
<sequence length="321" mass="35312">MPPKSPNSTLFKCATCGRVPNAGEEGLMLCGQCKGRRYCDETCRSADWTNHKSDCNTVVLLAKPKPTSYMADFVKARDPDSTARAKDPDTMYHLKMTTPWARSRARYLGAFINLEGVQAKIQDTVEDLNSVVPSPAFLSGLLDSPRHGLGGVQELRIPLVGLDKCVKFQIKLENNPYIKYCVRSGAWSAQKALYTVVVETLELRKNTTNGVEERYIADIEVDATFASAVVANDRVKAVAKKWKDKRPGRVELRQKGQDHTTGVAYDKAMGGEKVRCVSIVTKLLMQAGAVDGAEAQGGDRPPKRKLVAPTLPSKRLRIGED</sequence>
<dbReference type="Gene3D" id="6.10.140.2220">
    <property type="match status" value="1"/>
</dbReference>
<evidence type="ECO:0000256" key="5">
    <source>
        <dbReference type="SAM" id="MobiDB-lite"/>
    </source>
</evidence>
<dbReference type="Proteomes" id="UP000800094">
    <property type="component" value="Unassembled WGS sequence"/>
</dbReference>
<evidence type="ECO:0000313" key="8">
    <source>
        <dbReference type="Proteomes" id="UP000800094"/>
    </source>
</evidence>
<feature type="domain" description="MYND-type" evidence="6">
    <location>
        <begin position="13"/>
        <end position="55"/>
    </location>
</feature>
<dbReference type="InterPro" id="IPR002893">
    <property type="entry name" value="Znf_MYND"/>
</dbReference>
<keyword evidence="2 4" id="KW-0863">Zinc-finger</keyword>
<proteinExistence type="predicted"/>
<evidence type="ECO:0000256" key="3">
    <source>
        <dbReference type="ARBA" id="ARBA00022833"/>
    </source>
</evidence>
<name>A0A6A6HVW7_9PLEO</name>